<evidence type="ECO:0000313" key="3">
    <source>
        <dbReference type="EMBL" id="OUN41887.1"/>
    </source>
</evidence>
<dbReference type="InterPro" id="IPR001482">
    <property type="entry name" value="T2SS/T4SS_dom"/>
</dbReference>
<dbReference type="STRING" id="1118060.GCA_000311845_00241"/>
<dbReference type="Gene3D" id="3.30.450.380">
    <property type="match status" value="1"/>
</dbReference>
<evidence type="ECO:0000259" key="2">
    <source>
        <dbReference type="Pfam" id="PF00437"/>
    </source>
</evidence>
<dbReference type="Proteomes" id="UP000196560">
    <property type="component" value="Unassembled WGS sequence"/>
</dbReference>
<dbReference type="Pfam" id="PF00437">
    <property type="entry name" value="T2SSE"/>
    <property type="match status" value="1"/>
</dbReference>
<dbReference type="GO" id="GO:0016887">
    <property type="term" value="F:ATP hydrolysis activity"/>
    <property type="evidence" value="ECO:0007669"/>
    <property type="project" value="InterPro"/>
</dbReference>
<dbReference type="CDD" id="cd01130">
    <property type="entry name" value="VirB11-like_ATPase"/>
    <property type="match status" value="1"/>
</dbReference>
<protein>
    <submittedName>
        <fullName evidence="3">Type II secretion system protein E</fullName>
    </submittedName>
</protein>
<dbReference type="EMBL" id="NFHO01000010">
    <property type="protein sequence ID" value="OUN41887.1"/>
    <property type="molecule type" value="Genomic_DNA"/>
</dbReference>
<dbReference type="InterPro" id="IPR027417">
    <property type="entry name" value="P-loop_NTPase"/>
</dbReference>
<sequence length="451" mass="49670">MSVFERFERVRRSEGQLDSGGRGRAPRGRASRSLRAIVRDAKRDMLDRVGFAEVARLARDSDTRHSREELRPAVEAVINARDTGELSQEDREEVVVEVLDDVVGLGPLQPLIEDDSVTEIMVNGCMSTYFEQAGTLHAMGRLFDDDEQIRILIDRIISPLGRRIDERSPIVNARLSQGYRVNAVIPPIAIDGPILTIRKFSDRISSLKELVDLGSLPEWYAQLLSCAVSLRQDLAVAGGTGSGKTTLLNALSCEIPVGERIVTIEDSAELKFSRHPHVVRLEARAASIEGEGEVTIRDLVTNALRMRPDRIVVGEVRGAECIDMLQAMNTGHDGSLTTLHAGTEEEAVVRLTLLARYGINLPSELIEEQIAMALDGIVMSERRADGRRFVSSYSGVARGAGGGVELEQYVTFDRAAGVWKLVREPPFIAQALEAHVLTEEEVSAWRDICPS</sequence>
<proteinExistence type="inferred from homology"/>
<accession>A0A1Y3U460</accession>
<feature type="domain" description="Bacterial type II secretion system protein E" evidence="2">
    <location>
        <begin position="104"/>
        <end position="374"/>
    </location>
</feature>
<dbReference type="PANTHER" id="PTHR30486">
    <property type="entry name" value="TWITCHING MOTILITY PROTEIN PILT"/>
    <property type="match status" value="1"/>
</dbReference>
<dbReference type="PANTHER" id="PTHR30486:SF15">
    <property type="entry name" value="TYPE II_IV SECRETION SYSTEM ATPASE"/>
    <property type="match status" value="1"/>
</dbReference>
<reference evidence="4" key="1">
    <citation type="submission" date="2017-04" db="EMBL/GenBank/DDBJ databases">
        <title>Function of individual gut microbiota members based on whole genome sequencing of pure cultures obtained from chicken caecum.</title>
        <authorList>
            <person name="Medvecky M."/>
            <person name="Cejkova D."/>
            <person name="Polansky O."/>
            <person name="Karasova D."/>
            <person name="Kubasova T."/>
            <person name="Cizek A."/>
            <person name="Rychlik I."/>
        </authorList>
    </citation>
    <scope>NUCLEOTIDE SEQUENCE [LARGE SCALE GENOMIC DNA]</scope>
    <source>
        <strain evidence="4">An70</strain>
    </source>
</reference>
<dbReference type="SUPFAM" id="SSF52540">
    <property type="entry name" value="P-loop containing nucleoside triphosphate hydrolases"/>
    <property type="match status" value="1"/>
</dbReference>
<organism evidence="3 4">
    <name type="scientific">Enorma massiliensis</name>
    <dbReference type="NCBI Taxonomy" id="1472761"/>
    <lineage>
        <taxon>Bacteria</taxon>
        <taxon>Bacillati</taxon>
        <taxon>Actinomycetota</taxon>
        <taxon>Coriobacteriia</taxon>
        <taxon>Coriobacteriales</taxon>
        <taxon>Coriobacteriaceae</taxon>
        <taxon>Enorma</taxon>
    </lineage>
</organism>
<dbReference type="eggNOG" id="COG4962">
    <property type="taxonomic scope" value="Bacteria"/>
</dbReference>
<dbReference type="RefSeq" id="WP_420870375.1">
    <property type="nucleotide sequence ID" value="NZ_NFHO01000010.1"/>
</dbReference>
<dbReference type="Gene3D" id="3.40.50.300">
    <property type="entry name" value="P-loop containing nucleotide triphosphate hydrolases"/>
    <property type="match status" value="1"/>
</dbReference>
<name>A0A1Y3U460_9ACTN</name>
<keyword evidence="4" id="KW-1185">Reference proteome</keyword>
<evidence type="ECO:0000313" key="4">
    <source>
        <dbReference type="Proteomes" id="UP000196560"/>
    </source>
</evidence>
<gene>
    <name evidence="3" type="ORF">B5G21_08515</name>
</gene>
<dbReference type="AlphaFoldDB" id="A0A1Y3U460"/>
<comment type="similarity">
    <text evidence="1">Belongs to the GSP E family.</text>
</comment>
<evidence type="ECO:0000256" key="1">
    <source>
        <dbReference type="ARBA" id="ARBA00006611"/>
    </source>
</evidence>
<dbReference type="InterPro" id="IPR050921">
    <property type="entry name" value="T4SS_GSP_E_ATPase"/>
</dbReference>
<comment type="caution">
    <text evidence="3">The sequence shown here is derived from an EMBL/GenBank/DDBJ whole genome shotgun (WGS) entry which is preliminary data.</text>
</comment>